<keyword evidence="2" id="KW-1185">Reference proteome</keyword>
<dbReference type="HOGENOM" id="CLU_2217549_0_0_11"/>
<name>A1R3W2_PAEAT</name>
<organism evidence="1 2">
    <name type="scientific">Paenarthrobacter aurescens (strain TC1)</name>
    <dbReference type="NCBI Taxonomy" id="290340"/>
    <lineage>
        <taxon>Bacteria</taxon>
        <taxon>Bacillati</taxon>
        <taxon>Actinomycetota</taxon>
        <taxon>Actinomycetes</taxon>
        <taxon>Micrococcales</taxon>
        <taxon>Micrococcaceae</taxon>
        <taxon>Paenarthrobacter</taxon>
    </lineage>
</organism>
<gene>
    <name evidence="1" type="ordered locus">AAur_1136</name>
</gene>
<dbReference type="Proteomes" id="UP000000637">
    <property type="component" value="Chromosome"/>
</dbReference>
<dbReference type="EMBL" id="CP000474">
    <property type="protein sequence ID" value="ABM08024.1"/>
    <property type="molecule type" value="Genomic_DNA"/>
</dbReference>
<reference evidence="1 2" key="1">
    <citation type="journal article" date="2006" name="PLoS Genet.">
        <title>Secrets of soil survival revealed by the genome sequence of Arthrobacter aurescens TC1.</title>
        <authorList>
            <person name="Mongodin E.F."/>
            <person name="Shapir N."/>
            <person name="Daugherty S.C."/>
            <person name="DeBoy R.T."/>
            <person name="Emerson J.B."/>
            <person name="Shvartzbeyn A."/>
            <person name="Radune D."/>
            <person name="Vamathevan J."/>
            <person name="Riggs F."/>
            <person name="Grinberg V."/>
            <person name="Khouri H."/>
            <person name="Wackett L.P."/>
            <person name="Nelson K.E."/>
            <person name="Sadowsky M.J."/>
        </authorList>
    </citation>
    <scope>NUCLEOTIDE SEQUENCE [LARGE SCALE GENOMIC DNA]</scope>
    <source>
        <strain evidence="1 2">TC1</strain>
    </source>
</reference>
<dbReference type="AlphaFoldDB" id="A1R3W2"/>
<protein>
    <submittedName>
        <fullName evidence="1">Uncharacterized protein</fullName>
    </submittedName>
</protein>
<accession>A1R3W2</accession>
<evidence type="ECO:0000313" key="2">
    <source>
        <dbReference type="Proteomes" id="UP000000637"/>
    </source>
</evidence>
<sequence length="106" mass="10634">MTPRADCKGTSTTALNPPASVMGAVVLSTSIPAASTRTMLIRASAPYRGSHLASAADTVTESPSFAEDGLTAYSGGKHGGAPLMEGPHPVVTAIVNVAADIARATR</sequence>
<proteinExistence type="predicted"/>
<dbReference type="KEGG" id="aau:AAur_1136"/>
<evidence type="ECO:0000313" key="1">
    <source>
        <dbReference type="EMBL" id="ABM08024.1"/>
    </source>
</evidence>
<dbReference type="STRING" id="290340.AAur_1136"/>